<evidence type="ECO:0000259" key="7">
    <source>
        <dbReference type="PROSITE" id="PS50977"/>
    </source>
</evidence>
<dbReference type="PANTHER" id="PTHR30055">
    <property type="entry name" value="HTH-TYPE TRANSCRIPTIONAL REGULATOR RUTR"/>
    <property type="match status" value="1"/>
</dbReference>
<keyword evidence="9" id="KW-1185">Reference proteome</keyword>
<feature type="DNA-binding region" description="H-T-H motif" evidence="5">
    <location>
        <begin position="39"/>
        <end position="58"/>
    </location>
</feature>
<keyword evidence="2" id="KW-0805">Transcription regulation</keyword>
<protein>
    <submittedName>
        <fullName evidence="8">Transcriptional regulator</fullName>
    </submittedName>
</protein>
<keyword evidence="3 5" id="KW-0238">DNA-binding</keyword>
<evidence type="ECO:0000313" key="8">
    <source>
        <dbReference type="EMBL" id="VVD28223.1"/>
    </source>
</evidence>
<reference evidence="8 9" key="1">
    <citation type="submission" date="2019-08" db="EMBL/GenBank/DDBJ databases">
        <authorList>
            <person name="Herpell B J."/>
        </authorList>
    </citation>
    <scope>NUCLEOTIDE SEQUENCE [LARGE SCALE GENOMIC DNA]</scope>
    <source>
        <strain evidence="9">Msb3</strain>
    </source>
</reference>
<dbReference type="PRINTS" id="PR00455">
    <property type="entry name" value="HTHTETR"/>
</dbReference>
<dbReference type="InterPro" id="IPR050109">
    <property type="entry name" value="HTH-type_TetR-like_transc_reg"/>
</dbReference>
<dbReference type="InterPro" id="IPR023772">
    <property type="entry name" value="DNA-bd_HTH_TetR-type_CS"/>
</dbReference>
<dbReference type="RefSeq" id="WP_007182220.1">
    <property type="nucleotide sequence ID" value="NZ_LR699553.1"/>
</dbReference>
<dbReference type="GO" id="GO:0003700">
    <property type="term" value="F:DNA-binding transcription factor activity"/>
    <property type="evidence" value="ECO:0007669"/>
    <property type="project" value="TreeGrafter"/>
</dbReference>
<dbReference type="PROSITE" id="PS50977">
    <property type="entry name" value="HTH_TETR_2"/>
    <property type="match status" value="1"/>
</dbReference>
<dbReference type="GO" id="GO:0000976">
    <property type="term" value="F:transcription cis-regulatory region binding"/>
    <property type="evidence" value="ECO:0007669"/>
    <property type="project" value="TreeGrafter"/>
</dbReference>
<gene>
    <name evidence="8" type="ORF">PDMSB3_1767</name>
</gene>
<evidence type="ECO:0000256" key="1">
    <source>
        <dbReference type="ARBA" id="ARBA00022491"/>
    </source>
</evidence>
<sequence>MSTWKNAVLGASEQFDRKREVLLREAAASFNRSGYHGTSLAEIAKKLGVTKAALYTYVPSKEELLYFCHDSAMDSAMEILVQARAGAGTGLQKLAATLRGYLNLMLGEDGSYVVLLEENAMKPVHMRAIIKRRDRFEQGLRDLVEEGIADGSIVSCNAKLAIFMIMGAMNWSRKWYQPSGSWSGAQIAVALTEILERSLAGTPVAQLIADPGSIEVEEPAEEAPVAKARRRPA</sequence>
<keyword evidence="1" id="KW-0678">Repressor</keyword>
<evidence type="ECO:0000256" key="5">
    <source>
        <dbReference type="PROSITE-ProRule" id="PRU00335"/>
    </source>
</evidence>
<feature type="domain" description="HTH tetR-type" evidence="7">
    <location>
        <begin position="16"/>
        <end position="76"/>
    </location>
</feature>
<dbReference type="InterPro" id="IPR036271">
    <property type="entry name" value="Tet_transcr_reg_TetR-rel_C_sf"/>
</dbReference>
<proteinExistence type="predicted"/>
<dbReference type="AlphaFoldDB" id="A0A5Q4Z9G3"/>
<dbReference type="KEGG" id="pdio:PDMSB3_1767"/>
<dbReference type="Pfam" id="PF17932">
    <property type="entry name" value="TetR_C_24"/>
    <property type="match status" value="1"/>
</dbReference>
<organism evidence="8 9">
    <name type="scientific">Paraburkholderia dioscoreae</name>
    <dbReference type="NCBI Taxonomy" id="2604047"/>
    <lineage>
        <taxon>Bacteria</taxon>
        <taxon>Pseudomonadati</taxon>
        <taxon>Pseudomonadota</taxon>
        <taxon>Betaproteobacteria</taxon>
        <taxon>Burkholderiales</taxon>
        <taxon>Burkholderiaceae</taxon>
        <taxon>Paraburkholderia</taxon>
    </lineage>
</organism>
<dbReference type="PANTHER" id="PTHR30055:SF175">
    <property type="entry name" value="HTH-TYPE TRANSCRIPTIONAL REPRESSOR KSTR2"/>
    <property type="match status" value="1"/>
</dbReference>
<keyword evidence="4" id="KW-0804">Transcription</keyword>
<dbReference type="InterPro" id="IPR009057">
    <property type="entry name" value="Homeodomain-like_sf"/>
</dbReference>
<dbReference type="Pfam" id="PF00440">
    <property type="entry name" value="TetR_N"/>
    <property type="match status" value="1"/>
</dbReference>
<dbReference type="InterPro" id="IPR001647">
    <property type="entry name" value="HTH_TetR"/>
</dbReference>
<name>A0A5Q4Z9G3_9BURK</name>
<dbReference type="Proteomes" id="UP000325811">
    <property type="component" value="Chromosome I"/>
</dbReference>
<accession>A0A5Q4Z9G3</accession>
<dbReference type="InterPro" id="IPR041490">
    <property type="entry name" value="KstR2_TetR_C"/>
</dbReference>
<evidence type="ECO:0000256" key="6">
    <source>
        <dbReference type="SAM" id="MobiDB-lite"/>
    </source>
</evidence>
<evidence type="ECO:0000313" key="9">
    <source>
        <dbReference type="Proteomes" id="UP000325811"/>
    </source>
</evidence>
<dbReference type="PROSITE" id="PS01081">
    <property type="entry name" value="HTH_TETR_1"/>
    <property type="match status" value="1"/>
</dbReference>
<dbReference type="EMBL" id="LR699553">
    <property type="protein sequence ID" value="VVD28223.1"/>
    <property type="molecule type" value="Genomic_DNA"/>
</dbReference>
<dbReference type="Gene3D" id="1.10.357.10">
    <property type="entry name" value="Tetracycline Repressor, domain 2"/>
    <property type="match status" value="1"/>
</dbReference>
<evidence type="ECO:0000256" key="2">
    <source>
        <dbReference type="ARBA" id="ARBA00023015"/>
    </source>
</evidence>
<evidence type="ECO:0000256" key="3">
    <source>
        <dbReference type="ARBA" id="ARBA00023125"/>
    </source>
</evidence>
<dbReference type="Gene3D" id="1.10.10.60">
    <property type="entry name" value="Homeodomain-like"/>
    <property type="match status" value="1"/>
</dbReference>
<feature type="region of interest" description="Disordered" evidence="6">
    <location>
        <begin position="213"/>
        <end position="233"/>
    </location>
</feature>
<dbReference type="SUPFAM" id="SSF46689">
    <property type="entry name" value="Homeodomain-like"/>
    <property type="match status" value="1"/>
</dbReference>
<dbReference type="SUPFAM" id="SSF48498">
    <property type="entry name" value="Tetracyclin repressor-like, C-terminal domain"/>
    <property type="match status" value="1"/>
</dbReference>
<evidence type="ECO:0000256" key="4">
    <source>
        <dbReference type="ARBA" id="ARBA00023163"/>
    </source>
</evidence>